<keyword evidence="3" id="KW-1003">Cell membrane</keyword>
<comment type="subcellular location">
    <subcellularLocation>
        <location evidence="1">Cell membrane</location>
        <topology evidence="1">Multi-pass membrane protein</topology>
    </subcellularLocation>
</comment>
<reference evidence="11" key="1">
    <citation type="journal article" date="2019" name="Int. J. Syst. Evol. Microbiol.">
        <title>The Global Catalogue of Microorganisms (GCM) 10K type strain sequencing project: providing services to taxonomists for standard genome sequencing and annotation.</title>
        <authorList>
            <consortium name="The Broad Institute Genomics Platform"/>
            <consortium name="The Broad Institute Genome Sequencing Center for Infectious Disease"/>
            <person name="Wu L."/>
            <person name="Ma J."/>
        </authorList>
    </citation>
    <scope>NUCLEOTIDE SEQUENCE [LARGE SCALE GENOMIC DNA]</scope>
    <source>
        <strain evidence="11">KCTC 33676</strain>
    </source>
</reference>
<dbReference type="InterPro" id="IPR000620">
    <property type="entry name" value="EamA_dom"/>
</dbReference>
<keyword evidence="4 8" id="KW-0812">Transmembrane</keyword>
<comment type="similarity">
    <text evidence="2">Belongs to the EamA transporter family.</text>
</comment>
<evidence type="ECO:0000256" key="2">
    <source>
        <dbReference type="ARBA" id="ARBA00007362"/>
    </source>
</evidence>
<evidence type="ECO:0000256" key="6">
    <source>
        <dbReference type="ARBA" id="ARBA00023136"/>
    </source>
</evidence>
<evidence type="ECO:0000256" key="7">
    <source>
        <dbReference type="SAM" id="MobiDB-lite"/>
    </source>
</evidence>
<sequence length="374" mass="41610">MVKIKHTKGKEIRSIQQPKEIHEIQIKHPSPDPAKSCESSKRKKAYMAAVSYAFIIGFSFLFVKMALTTASPTDILAHRFSAAWCGILIVAVLTRRKVWPDLNTFLTILPLAICFPLLFFSFQGFGLMYTSSTEAGLIHALVPVWTILLARLILKEQTTLSQLFFISLSAVGVGYMFWMKGSDVPFNHYMGSGLILLSAISAALYAVLARRVTQRVSQWSLVASMTWIGFVGFNTTAIGMHVGNGSLMSFFEPFKHIEFVTAILYLGLLSPVTAYLSNYSLSILEASKMSVFNHLATLVTITAGVVILNERFYLYHVIGAAAIMIGVIGTNRRKKQKPSHPSFLPVRLSLAHAQAQAQTEGRQRKNDDNNEDRR</sequence>
<feature type="transmembrane region" description="Helical" evidence="8">
    <location>
        <begin position="190"/>
        <end position="208"/>
    </location>
</feature>
<dbReference type="PANTHER" id="PTHR32322">
    <property type="entry name" value="INNER MEMBRANE TRANSPORTER"/>
    <property type="match status" value="1"/>
</dbReference>
<evidence type="ECO:0000256" key="8">
    <source>
        <dbReference type="SAM" id="Phobius"/>
    </source>
</evidence>
<evidence type="ECO:0000256" key="3">
    <source>
        <dbReference type="ARBA" id="ARBA00022475"/>
    </source>
</evidence>
<feature type="transmembrane region" description="Helical" evidence="8">
    <location>
        <begin position="135"/>
        <end position="153"/>
    </location>
</feature>
<feature type="transmembrane region" description="Helical" evidence="8">
    <location>
        <begin position="75"/>
        <end position="93"/>
    </location>
</feature>
<name>A0ABW5RFI7_9BACL</name>
<feature type="transmembrane region" description="Helical" evidence="8">
    <location>
        <begin position="45"/>
        <end position="63"/>
    </location>
</feature>
<keyword evidence="6 8" id="KW-0472">Membrane</keyword>
<feature type="transmembrane region" description="Helical" evidence="8">
    <location>
        <begin position="259"/>
        <end position="277"/>
    </location>
</feature>
<dbReference type="RefSeq" id="WP_379930932.1">
    <property type="nucleotide sequence ID" value="NZ_JBHUMM010000043.1"/>
</dbReference>
<organism evidence="10 11">
    <name type="scientific">Marinicrinis sediminis</name>
    <dbReference type="NCBI Taxonomy" id="1652465"/>
    <lineage>
        <taxon>Bacteria</taxon>
        <taxon>Bacillati</taxon>
        <taxon>Bacillota</taxon>
        <taxon>Bacilli</taxon>
        <taxon>Bacillales</taxon>
        <taxon>Paenibacillaceae</taxon>
    </lineage>
</organism>
<feature type="region of interest" description="Disordered" evidence="7">
    <location>
        <begin position="351"/>
        <end position="374"/>
    </location>
</feature>
<evidence type="ECO:0000313" key="11">
    <source>
        <dbReference type="Proteomes" id="UP001597497"/>
    </source>
</evidence>
<feature type="transmembrane region" description="Helical" evidence="8">
    <location>
        <begin position="313"/>
        <end position="330"/>
    </location>
</feature>
<keyword evidence="11" id="KW-1185">Reference proteome</keyword>
<feature type="transmembrane region" description="Helical" evidence="8">
    <location>
        <begin position="289"/>
        <end position="307"/>
    </location>
</feature>
<dbReference type="EMBL" id="JBHUMM010000043">
    <property type="protein sequence ID" value="MFD2673365.1"/>
    <property type="molecule type" value="Genomic_DNA"/>
</dbReference>
<feature type="compositionally biased region" description="Basic and acidic residues" evidence="7">
    <location>
        <begin position="361"/>
        <end position="374"/>
    </location>
</feature>
<accession>A0ABW5RFI7</accession>
<evidence type="ECO:0000256" key="5">
    <source>
        <dbReference type="ARBA" id="ARBA00022989"/>
    </source>
</evidence>
<evidence type="ECO:0000313" key="10">
    <source>
        <dbReference type="EMBL" id="MFD2673365.1"/>
    </source>
</evidence>
<dbReference type="InterPro" id="IPR037185">
    <property type="entry name" value="EmrE-like"/>
</dbReference>
<evidence type="ECO:0000259" key="9">
    <source>
        <dbReference type="Pfam" id="PF00892"/>
    </source>
</evidence>
<feature type="domain" description="EamA" evidence="9">
    <location>
        <begin position="191"/>
        <end position="331"/>
    </location>
</feature>
<protein>
    <submittedName>
        <fullName evidence="10">DMT family transporter</fullName>
    </submittedName>
</protein>
<gene>
    <name evidence="10" type="ORF">ACFSUC_17455</name>
</gene>
<evidence type="ECO:0000256" key="4">
    <source>
        <dbReference type="ARBA" id="ARBA00022692"/>
    </source>
</evidence>
<dbReference type="InterPro" id="IPR050638">
    <property type="entry name" value="AA-Vitamin_Transporters"/>
</dbReference>
<feature type="domain" description="EamA" evidence="9">
    <location>
        <begin position="44"/>
        <end position="176"/>
    </location>
</feature>
<evidence type="ECO:0000256" key="1">
    <source>
        <dbReference type="ARBA" id="ARBA00004651"/>
    </source>
</evidence>
<feature type="transmembrane region" description="Helical" evidence="8">
    <location>
        <begin position="160"/>
        <end position="178"/>
    </location>
</feature>
<proteinExistence type="inferred from homology"/>
<keyword evidence="5 8" id="KW-1133">Transmembrane helix</keyword>
<dbReference type="Proteomes" id="UP001597497">
    <property type="component" value="Unassembled WGS sequence"/>
</dbReference>
<dbReference type="Pfam" id="PF00892">
    <property type="entry name" value="EamA"/>
    <property type="match status" value="2"/>
</dbReference>
<dbReference type="SUPFAM" id="SSF103481">
    <property type="entry name" value="Multidrug resistance efflux transporter EmrE"/>
    <property type="match status" value="2"/>
</dbReference>
<comment type="caution">
    <text evidence="10">The sequence shown here is derived from an EMBL/GenBank/DDBJ whole genome shotgun (WGS) entry which is preliminary data.</text>
</comment>
<feature type="transmembrane region" description="Helical" evidence="8">
    <location>
        <begin position="220"/>
        <end position="239"/>
    </location>
</feature>
<dbReference type="PANTHER" id="PTHR32322:SF18">
    <property type="entry name" value="S-ADENOSYLMETHIONINE_S-ADENOSYLHOMOCYSTEINE TRANSPORTER"/>
    <property type="match status" value="1"/>
</dbReference>
<feature type="transmembrane region" description="Helical" evidence="8">
    <location>
        <begin position="105"/>
        <end position="129"/>
    </location>
</feature>